<reference evidence="1" key="1">
    <citation type="journal article" date="2021" name="Proc. Natl. Acad. Sci. U.S.A.">
        <title>A Catalog of Tens of Thousands of Viruses from Human Metagenomes Reveals Hidden Associations with Chronic Diseases.</title>
        <authorList>
            <person name="Tisza M.J."/>
            <person name="Buck C.B."/>
        </authorList>
    </citation>
    <scope>NUCLEOTIDE SEQUENCE</scope>
    <source>
        <strain evidence="1">CtBLh2</strain>
    </source>
</reference>
<proteinExistence type="predicted"/>
<accession>A0A8S5S406</accession>
<protein>
    <submittedName>
        <fullName evidence="1">Uncharacterized protein</fullName>
    </submittedName>
</protein>
<dbReference type="EMBL" id="BK032514">
    <property type="protein sequence ID" value="DAF45431.1"/>
    <property type="molecule type" value="Genomic_DNA"/>
</dbReference>
<evidence type="ECO:0000313" key="1">
    <source>
        <dbReference type="EMBL" id="DAF45431.1"/>
    </source>
</evidence>
<name>A0A8S5S406_9CAUD</name>
<organism evidence="1">
    <name type="scientific">Siphoviridae sp. ctBLh2</name>
    <dbReference type="NCBI Taxonomy" id="2827803"/>
    <lineage>
        <taxon>Viruses</taxon>
        <taxon>Duplodnaviria</taxon>
        <taxon>Heunggongvirae</taxon>
        <taxon>Uroviricota</taxon>
        <taxon>Caudoviricetes</taxon>
    </lineage>
</organism>
<sequence length="128" mass="14235">MRKMLLLAVLAFAATLTAAAQEHPSGRFERRDSTRIAEPFVLPDTIVHMTPWMPSYDVMAPIGSKPVVSMTSVVLAPKSKLPARVSVFDASPRQLVRHVTISNGQAWNWSPYPDAYLDARTLSFPMPR</sequence>